<gene>
    <name evidence="1" type="primary">nifQ</name>
    <name evidence="1" type="ordered locus">ECA2936</name>
</gene>
<dbReference type="HOGENOM" id="CLU_094545_2_0_6"/>
<accession>Q6D308</accession>
<proteinExistence type="predicted"/>
<dbReference type="KEGG" id="eca:ECA2936"/>
<keyword evidence="2" id="KW-1185">Reference proteome</keyword>
<evidence type="ECO:0000313" key="2">
    <source>
        <dbReference type="Proteomes" id="UP000007966"/>
    </source>
</evidence>
<dbReference type="GO" id="GO:0030151">
    <property type="term" value="F:molybdenum ion binding"/>
    <property type="evidence" value="ECO:0007669"/>
    <property type="project" value="InterPro"/>
</dbReference>
<organism evidence="1 2">
    <name type="scientific">Pectobacterium atrosepticum (strain SCRI 1043 / ATCC BAA-672)</name>
    <name type="common">Erwinia carotovora subsp. atroseptica</name>
    <dbReference type="NCBI Taxonomy" id="218491"/>
    <lineage>
        <taxon>Bacteria</taxon>
        <taxon>Pseudomonadati</taxon>
        <taxon>Pseudomonadota</taxon>
        <taxon>Gammaproteobacteria</taxon>
        <taxon>Enterobacterales</taxon>
        <taxon>Pectobacteriaceae</taxon>
        <taxon>Pectobacterium</taxon>
    </lineage>
</organism>
<dbReference type="GO" id="GO:0009399">
    <property type="term" value="P:nitrogen fixation"/>
    <property type="evidence" value="ECO:0007669"/>
    <property type="project" value="InterPro"/>
</dbReference>
<dbReference type="STRING" id="218491.ECA2936"/>
<reference evidence="1" key="1">
    <citation type="submission" date="2004-02" db="EMBL/GenBank/DDBJ databases">
        <title>The genome sequence of the enterobacterial phytopathogen Erwinia carotovora subsp. atroseptica SCRI1043 and functional genomic identification of novel virulence factors.</title>
        <authorList>
            <person name="Bell K.S."/>
            <person name="Sebaihia M."/>
            <person name="Pritchard L."/>
            <person name="Holden M."/>
            <person name="Hyman L.J."/>
            <person name="Holeva M.C."/>
            <person name="Thomson N.R."/>
            <person name="Bentley S.D."/>
            <person name="Churcher C."/>
            <person name="Mungall K."/>
            <person name="Atkin R."/>
            <person name="Bason N."/>
            <person name="Brooks K."/>
            <person name="Chillingworth T."/>
            <person name="Clark K."/>
            <person name="Doggett J."/>
            <person name="Fraser A."/>
            <person name="Hance Z."/>
            <person name="Hauser H."/>
            <person name="Jagels K."/>
            <person name="Moule S."/>
            <person name="Norbertczak H."/>
            <person name="Ormond D."/>
            <person name="Price C."/>
            <person name="Quail M.A."/>
            <person name="Sanders M."/>
            <person name="Walker D."/>
            <person name="Whitehead S."/>
            <person name="Salmond G.P.C."/>
            <person name="Birch P.R.J."/>
            <person name="Barrell B.G."/>
            <person name="Parkhill J."/>
            <person name="Toth I.K."/>
        </authorList>
    </citation>
    <scope>NUCLEOTIDE SEQUENCE</scope>
    <source>
        <strain evidence="1">SCRI1043</strain>
    </source>
</reference>
<sequence length="172" mass="20367">MMPQAQRWLRRLLAQYERGSGCFAQHMGLSLSEWQRLLERMDAVPSVNCPEREQRYALLNELQAHRTEEREQLADWLYEHMSRDAAPMHRIIASASLGFNHLWQDLGLDSRNELRELMTDCFPSLVEMNATNMRWKKFFYRQRCLHSEGELICRSPSCDDCCEWAHCFAPEV</sequence>
<dbReference type="Pfam" id="PF04891">
    <property type="entry name" value="NifQ"/>
    <property type="match status" value="1"/>
</dbReference>
<dbReference type="InterPro" id="IPR006975">
    <property type="entry name" value="NifQ"/>
</dbReference>
<dbReference type="EMBL" id="BX950851">
    <property type="protein sequence ID" value="CAG75836.1"/>
    <property type="molecule type" value="Genomic_DNA"/>
</dbReference>
<evidence type="ECO:0000313" key="1">
    <source>
        <dbReference type="EMBL" id="CAG75836.1"/>
    </source>
</evidence>
<name>Q6D308_PECAS</name>
<protein>
    <submittedName>
        <fullName evidence="1">Nitrogen fixation protein</fullName>
    </submittedName>
</protein>
<dbReference type="Proteomes" id="UP000007966">
    <property type="component" value="Chromosome"/>
</dbReference>
<dbReference type="eggNOG" id="ENOG50327FW">
    <property type="taxonomic scope" value="Bacteria"/>
</dbReference>
<dbReference type="AlphaFoldDB" id="Q6D308"/>